<sequence length="1551" mass="176522">MPKKQGKPNMGDRVTVLEASVEEIKGTLSTLVQQMTQLLQRSNSNTSDPTIVPQPARDEPVREDSVEASTMNESRLAGKKVKLPLFEGDDPVAWITRAEIYFDVQQTLEDMRVKLSRLSMEGPTIHWFNLLMETEDHLSWERLKKALIARYGGRRLENPFEELSTLRQTEGVEEFVEAFELLSSQVGRLPEEQYLGYFMSGLKPAIRRRVRTLNPKTRMQMMRMAKDVEEELKEVDDEETRSLGKKSVGRNEGIGFGSKFRSGYNPAQKEMTRSNYSGGNNPPKKTGSSNPNFNSNSNFTNTNSSMSSTGRKNDGDRRHGGSERWRGMRSEEAEERRAKGLCFKCGGKWHPTLHKCPERSMRVLLLGEGEMVNDDGEIVALEVEDSEEEEEIEAECKLIGVLGKMGEYNTMKLEGKLKDVDVEVLIDSGASHSFISPELTTALGLTITPTVVKRIKLGDGHRVLSEGICKGIKIKLGSKTFEVDALVLGLGGLDVVLRVSWLSTLGKVVMDWKDLTMQFYHKGELVTLQGGRQLQQECLNSFLGGKEGKGSYEGWWSLLEQKQESVEVIQRNVAEVLKAYPEVFTDKLALPPVRAQVHRINLLPNHGPVNVRPYKYPHHQKAEIERQVADLMQAGVIRPSLSAFSSPVILVKKKDHTWRMCVDYRALNKVTVPDKYPIPIVDELLDELHGSIIFSKIDLKSGYHQIRVHNDDIDKTAFRTHNGHYEYLVMPFGLMNAPATFQSTMNDIFRPFLRKFVLVFFDDILVYSKSEEEHVQHLKSVLAVLVEHCFVANKSKCKFGCLHIDYLGHIISGEGVSVDPDKVKCILEWPEPKNVKGVRGFLGLTGYYRKFVKDYGKIARPLTDLTKKDNFQWGEQAKAAFERLKIIMTTSPVLVLPNFSLPFEIECDAAGRGVGAVLMQNKQPIAYFSKALSDNNLAKSVYEKELMALVLAIQHWRHYLPGKEFVVFTDHRSLKHFLQQRISSPDQQCWLAKLLGYQFEVKYKPGLENKAADALSRCYDAGEFNALVSNPIWVDRDKILDEISHDVSVQKLLAEVLADPSAKPGFSVQQGVLLYQGRLVIGPQSSIIPKLLKEFHETPMGGHSGFLRTYRRVAENLYWVGMQKTIRDFVRACDICQRQKYEATTPGGLLQPLPIPNAVWEDISIDFITGLPKSKGFEAILVVVDRLSKYSHFILLKHPYTAKSVAEIFVKEVVRLHGIPNSVVSDRDPVFVSHFWRELFKLQGTTLKMSSAYHPETDGQTEVINRCLEGYLRCFAIEQPKTWSVWISWAEYWYNTTYHVSIGKSPFEVVYGRQPPKLLKFLKNETKVAAVAVELHDRDEALNQLKLHLLKAQQQMQAYANQKRRDLKFEVGEWVFLKLRPHRQHSVIRRINQKLAARFYGPFKIMEKIGEVAYKLQLPEQSRIHPVFHVSLLKKAVGDYQTQGELPKELDVVIDEEVYPIKVLGTRSVLKEGTSVAQSLIQWKDKSLDDVTWEDNDIIKGQFPEFNLEDKVLIKEGGIDGRVDQVGLDFGPKPKMWRVYERKHFKKNNKG</sequence>
<organism evidence="1 2">
    <name type="scientific">Trifolium pratense</name>
    <name type="common">Red clover</name>
    <dbReference type="NCBI Taxonomy" id="57577"/>
    <lineage>
        <taxon>Eukaryota</taxon>
        <taxon>Viridiplantae</taxon>
        <taxon>Streptophyta</taxon>
        <taxon>Embryophyta</taxon>
        <taxon>Tracheophyta</taxon>
        <taxon>Spermatophyta</taxon>
        <taxon>Magnoliopsida</taxon>
        <taxon>eudicotyledons</taxon>
        <taxon>Gunneridae</taxon>
        <taxon>Pentapetalae</taxon>
        <taxon>rosids</taxon>
        <taxon>fabids</taxon>
        <taxon>Fabales</taxon>
        <taxon>Fabaceae</taxon>
        <taxon>Papilionoideae</taxon>
        <taxon>50 kb inversion clade</taxon>
        <taxon>NPAAA clade</taxon>
        <taxon>Hologalegina</taxon>
        <taxon>IRL clade</taxon>
        <taxon>Trifolieae</taxon>
        <taxon>Trifolium</taxon>
    </lineage>
</organism>
<dbReference type="Proteomes" id="UP001177021">
    <property type="component" value="Unassembled WGS sequence"/>
</dbReference>
<dbReference type="EMBL" id="CASHSV030000170">
    <property type="protein sequence ID" value="CAJ2651698.1"/>
    <property type="molecule type" value="Genomic_DNA"/>
</dbReference>
<proteinExistence type="predicted"/>
<name>A0ACB0K5S3_TRIPR</name>
<keyword evidence="2" id="KW-1185">Reference proteome</keyword>
<evidence type="ECO:0000313" key="1">
    <source>
        <dbReference type="EMBL" id="CAJ2651698.1"/>
    </source>
</evidence>
<comment type="caution">
    <text evidence="1">The sequence shown here is derived from an EMBL/GenBank/DDBJ whole genome shotgun (WGS) entry which is preliminary data.</text>
</comment>
<accession>A0ACB0K5S3</accession>
<evidence type="ECO:0000313" key="2">
    <source>
        <dbReference type="Proteomes" id="UP001177021"/>
    </source>
</evidence>
<protein>
    <submittedName>
        <fullName evidence="1">Uncharacterized protein</fullName>
    </submittedName>
</protein>
<gene>
    <name evidence="1" type="ORF">MILVUS5_LOCUS19296</name>
</gene>
<reference evidence="1" key="1">
    <citation type="submission" date="2023-10" db="EMBL/GenBank/DDBJ databases">
        <authorList>
            <person name="Rodriguez Cubillos JULIANA M."/>
            <person name="De Vega J."/>
        </authorList>
    </citation>
    <scope>NUCLEOTIDE SEQUENCE</scope>
</reference>